<proteinExistence type="predicted"/>
<dbReference type="Proteomes" id="UP001066276">
    <property type="component" value="Chromosome 1_2"/>
</dbReference>
<comment type="caution">
    <text evidence="2">The sequence shown here is derived from an EMBL/GenBank/DDBJ whole genome shotgun (WGS) entry which is preliminary data.</text>
</comment>
<dbReference type="EMBL" id="JANPWB010000002">
    <property type="protein sequence ID" value="KAJ1212096.1"/>
    <property type="molecule type" value="Genomic_DNA"/>
</dbReference>
<sequence>MLSFLFKQVLLPEPGPEESATSVLRSDEELAPEPEGPSLVPESEPGTVSAESLPQPGPPEAKGSKPLCKIRKPVLQPAPPPKQEKPKREFRPYRGPLRSAGLKNITKSLEDTEKEMLLQQLSQSLLKEEAEDGFNNIHLLPTSFHNILRIQLNRPTQSKEVVYDEFGRLISVPKLDPARLPKHSVKPQVEVVDPHLETERHVKEMSKSGGTATVQPSKRNKASNASKVSPYKRRGLPQSGSFDISTSPDASPRLALTSKVFNPLDQSIQAKAKHQPSSLSPLDISGPISIKAGVLLESMKLAPGVIVRGSDGTDRNSWRATNQQECDEWESEAMLRPMRTTLPCPSITVDQLLKNHMPQVRPVASYPAFLPPLRGPS</sequence>
<evidence type="ECO:0000313" key="3">
    <source>
        <dbReference type="Proteomes" id="UP001066276"/>
    </source>
</evidence>
<feature type="region of interest" description="Disordered" evidence="1">
    <location>
        <begin position="200"/>
        <end position="250"/>
    </location>
</feature>
<dbReference type="InterPro" id="IPR028042">
    <property type="entry name" value="DUF4639"/>
</dbReference>
<dbReference type="PANTHER" id="PTHR34438">
    <property type="entry name" value="SI:DKEY-97L20.6"/>
    <property type="match status" value="1"/>
</dbReference>
<evidence type="ECO:0000256" key="1">
    <source>
        <dbReference type="SAM" id="MobiDB-lite"/>
    </source>
</evidence>
<accession>A0AAV7WHD6</accession>
<feature type="region of interest" description="Disordered" evidence="1">
    <location>
        <begin position="11"/>
        <end position="97"/>
    </location>
</feature>
<organism evidence="2 3">
    <name type="scientific">Pleurodeles waltl</name>
    <name type="common">Iberian ribbed newt</name>
    <dbReference type="NCBI Taxonomy" id="8319"/>
    <lineage>
        <taxon>Eukaryota</taxon>
        <taxon>Metazoa</taxon>
        <taxon>Chordata</taxon>
        <taxon>Craniata</taxon>
        <taxon>Vertebrata</taxon>
        <taxon>Euteleostomi</taxon>
        <taxon>Amphibia</taxon>
        <taxon>Batrachia</taxon>
        <taxon>Caudata</taxon>
        <taxon>Salamandroidea</taxon>
        <taxon>Salamandridae</taxon>
        <taxon>Pleurodelinae</taxon>
        <taxon>Pleurodeles</taxon>
    </lineage>
</organism>
<name>A0AAV7WHD6_PLEWA</name>
<protein>
    <submittedName>
        <fullName evidence="2">Uncharacterized protein</fullName>
    </submittedName>
</protein>
<reference evidence="2" key="1">
    <citation type="journal article" date="2022" name="bioRxiv">
        <title>Sequencing and chromosome-scale assembly of the giantPleurodeles waltlgenome.</title>
        <authorList>
            <person name="Brown T."/>
            <person name="Elewa A."/>
            <person name="Iarovenko S."/>
            <person name="Subramanian E."/>
            <person name="Araus A.J."/>
            <person name="Petzold A."/>
            <person name="Susuki M."/>
            <person name="Suzuki K.-i.T."/>
            <person name="Hayashi T."/>
            <person name="Toyoda A."/>
            <person name="Oliveira C."/>
            <person name="Osipova E."/>
            <person name="Leigh N.D."/>
            <person name="Simon A."/>
            <person name="Yun M.H."/>
        </authorList>
    </citation>
    <scope>NUCLEOTIDE SEQUENCE</scope>
    <source>
        <strain evidence="2">20211129_DDA</strain>
        <tissue evidence="2">Liver</tissue>
    </source>
</reference>
<feature type="compositionally biased region" description="Polar residues" evidence="1">
    <location>
        <begin position="238"/>
        <end position="249"/>
    </location>
</feature>
<feature type="compositionally biased region" description="Basic and acidic residues" evidence="1">
    <location>
        <begin position="82"/>
        <end position="92"/>
    </location>
</feature>
<dbReference type="AlphaFoldDB" id="A0AAV7WHD6"/>
<dbReference type="PANTHER" id="PTHR34438:SF1">
    <property type="entry name" value="CHROMOSOME 2 OPEN READING FRAME 81"/>
    <property type="match status" value="1"/>
</dbReference>
<gene>
    <name evidence="2" type="ORF">NDU88_007439</name>
</gene>
<keyword evidence="3" id="KW-1185">Reference proteome</keyword>
<evidence type="ECO:0000313" key="2">
    <source>
        <dbReference type="EMBL" id="KAJ1212096.1"/>
    </source>
</evidence>
<feature type="compositionally biased region" description="Polar residues" evidence="1">
    <location>
        <begin position="208"/>
        <end position="227"/>
    </location>
</feature>